<evidence type="ECO:0000313" key="4">
    <source>
        <dbReference type="EMBL" id="KAJ2805594.1"/>
    </source>
</evidence>
<dbReference type="Gene3D" id="3.30.1390.20">
    <property type="entry name" value="Ribosomal protein L30, ferredoxin-like fold domain"/>
    <property type="match status" value="1"/>
</dbReference>
<keyword evidence="5" id="KW-1185">Reference proteome</keyword>
<feature type="region of interest" description="Disordered" evidence="2">
    <location>
        <begin position="79"/>
        <end position="98"/>
    </location>
</feature>
<dbReference type="Proteomes" id="UP001140094">
    <property type="component" value="Unassembled WGS sequence"/>
</dbReference>
<dbReference type="InterPro" id="IPR016082">
    <property type="entry name" value="Ribosomal_uL30_ferredoxin-like"/>
</dbReference>
<reference evidence="4" key="1">
    <citation type="submission" date="2022-07" db="EMBL/GenBank/DDBJ databases">
        <title>Phylogenomic reconstructions and comparative analyses of Kickxellomycotina fungi.</title>
        <authorList>
            <person name="Reynolds N.K."/>
            <person name="Stajich J.E."/>
            <person name="Barry K."/>
            <person name="Grigoriev I.V."/>
            <person name="Crous P."/>
            <person name="Smith M.E."/>
        </authorList>
    </citation>
    <scope>NUCLEOTIDE SEQUENCE</scope>
    <source>
        <strain evidence="4">NRRL 1565</strain>
    </source>
</reference>
<protein>
    <recommendedName>
        <fullName evidence="3">Large ribosomal subunit protein uL30-like ferredoxin-like fold domain-containing protein</fullName>
    </recommendedName>
</protein>
<dbReference type="EMBL" id="JANBUO010000275">
    <property type="protein sequence ID" value="KAJ2805594.1"/>
    <property type="molecule type" value="Genomic_DNA"/>
</dbReference>
<evidence type="ECO:0000256" key="2">
    <source>
        <dbReference type="SAM" id="MobiDB-lite"/>
    </source>
</evidence>
<comment type="caution">
    <text evidence="4">The sequence shown here is derived from an EMBL/GenBank/DDBJ whole genome shotgun (WGS) entry which is preliminary data.</text>
</comment>
<dbReference type="AlphaFoldDB" id="A0A9W8LU05"/>
<sequence>MRRSPIGLHPQTRENARVLGLKRCGHVVYRPVTNELAGVIIKVKEIIKLELVDRVDPPKTGAPSGFEVIGRLNPRIAPGSKAAKPLLPLRTRRSTAEN</sequence>
<dbReference type="InterPro" id="IPR036919">
    <property type="entry name" value="Ribo_uL30_ferredoxin-like_sf"/>
</dbReference>
<accession>A0A9W8LU05</accession>
<comment type="similarity">
    <text evidence="1">Belongs to the universal ribosomal protein uL30 family.</text>
</comment>
<gene>
    <name evidence="4" type="ORF">H4R20_002029</name>
</gene>
<dbReference type="Pfam" id="PF00327">
    <property type="entry name" value="Ribosomal_L30"/>
    <property type="match status" value="1"/>
</dbReference>
<feature type="domain" description="Large ribosomal subunit protein uL30-like ferredoxin-like fold" evidence="3">
    <location>
        <begin position="3"/>
        <end position="46"/>
    </location>
</feature>
<evidence type="ECO:0000256" key="1">
    <source>
        <dbReference type="ARBA" id="ARBA00007594"/>
    </source>
</evidence>
<organism evidence="4 5">
    <name type="scientific">Coemansia guatemalensis</name>
    <dbReference type="NCBI Taxonomy" id="2761395"/>
    <lineage>
        <taxon>Eukaryota</taxon>
        <taxon>Fungi</taxon>
        <taxon>Fungi incertae sedis</taxon>
        <taxon>Zoopagomycota</taxon>
        <taxon>Kickxellomycotina</taxon>
        <taxon>Kickxellomycetes</taxon>
        <taxon>Kickxellales</taxon>
        <taxon>Kickxellaceae</taxon>
        <taxon>Coemansia</taxon>
    </lineage>
</organism>
<proteinExistence type="inferred from homology"/>
<dbReference type="OrthoDB" id="509901at2759"/>
<dbReference type="SUPFAM" id="SSF55129">
    <property type="entry name" value="Ribosomal protein L30p/L7e"/>
    <property type="match status" value="1"/>
</dbReference>
<name>A0A9W8LU05_9FUNG</name>
<evidence type="ECO:0000313" key="5">
    <source>
        <dbReference type="Proteomes" id="UP001140094"/>
    </source>
</evidence>
<evidence type="ECO:0000259" key="3">
    <source>
        <dbReference type="Pfam" id="PF00327"/>
    </source>
</evidence>